<proteinExistence type="predicted"/>
<protein>
    <recommendedName>
        <fullName evidence="2">NERD domain-containing protein</fullName>
    </recommendedName>
</protein>
<evidence type="ECO:0000256" key="1">
    <source>
        <dbReference type="SAM" id="Phobius"/>
    </source>
</evidence>
<reference evidence="3 4" key="1">
    <citation type="journal article" date="2016" name="Nat. Commun.">
        <title>Thousands of microbial genomes shed light on interconnected biogeochemical processes in an aquifer system.</title>
        <authorList>
            <person name="Anantharaman K."/>
            <person name="Brown C.T."/>
            <person name="Hug L.A."/>
            <person name="Sharon I."/>
            <person name="Castelle C.J."/>
            <person name="Probst A.J."/>
            <person name="Thomas B.C."/>
            <person name="Singh A."/>
            <person name="Wilkins M.J."/>
            <person name="Karaoz U."/>
            <person name="Brodie E.L."/>
            <person name="Williams K.H."/>
            <person name="Hubbard S.S."/>
            <person name="Banfield J.F."/>
        </authorList>
    </citation>
    <scope>NUCLEOTIDE SEQUENCE [LARGE SCALE GENOMIC DNA]</scope>
</reference>
<dbReference type="PROSITE" id="PS50965">
    <property type="entry name" value="NERD"/>
    <property type="match status" value="1"/>
</dbReference>
<name>A0A1G2EUM1_9BACT</name>
<dbReference type="Pfam" id="PF08378">
    <property type="entry name" value="NERD"/>
    <property type="match status" value="1"/>
</dbReference>
<keyword evidence="1" id="KW-0472">Membrane</keyword>
<gene>
    <name evidence="3" type="ORF">A2931_01485</name>
</gene>
<evidence type="ECO:0000313" key="4">
    <source>
        <dbReference type="Proteomes" id="UP000177486"/>
    </source>
</evidence>
<comment type="caution">
    <text evidence="3">The sequence shown here is derived from an EMBL/GenBank/DDBJ whole genome shotgun (WGS) entry which is preliminary data.</text>
</comment>
<accession>A0A1G2EUM1</accession>
<sequence length="207" mass="23820">MNSLILMTIIFLGIAIFIKWKLPVWIGRSGEKFVSRKLHRLDPVHYRILNDLMLPSHGNSSATQIDHVVVSNYGIFCIETKAYKGWIFGSANQEFWTQVIFRYKERFYNPFRQNFAHTKAIENLLGSQRLKTPIVSLVAFPNADKLKISGTDFVGHARDIVKKIESYTNPVYSDAERDEIADLLVGANIIDKEARKLHNREARGLKR</sequence>
<keyword evidence="1" id="KW-0812">Transmembrane</keyword>
<dbReference type="Proteomes" id="UP000177486">
    <property type="component" value="Unassembled WGS sequence"/>
</dbReference>
<feature type="domain" description="NERD" evidence="2">
    <location>
        <begin position="26"/>
        <end position="144"/>
    </location>
</feature>
<evidence type="ECO:0000259" key="2">
    <source>
        <dbReference type="PROSITE" id="PS50965"/>
    </source>
</evidence>
<feature type="transmembrane region" description="Helical" evidence="1">
    <location>
        <begin position="6"/>
        <end position="27"/>
    </location>
</feature>
<dbReference type="AlphaFoldDB" id="A0A1G2EUM1"/>
<dbReference type="InterPro" id="IPR011528">
    <property type="entry name" value="NERD"/>
</dbReference>
<keyword evidence="1" id="KW-1133">Transmembrane helix</keyword>
<evidence type="ECO:0000313" key="3">
    <source>
        <dbReference type="EMBL" id="OGZ29437.1"/>
    </source>
</evidence>
<organism evidence="3 4">
    <name type="scientific">Candidatus Niyogibacteria bacterium RIFCSPLOWO2_01_FULL_45_48</name>
    <dbReference type="NCBI Taxonomy" id="1801724"/>
    <lineage>
        <taxon>Bacteria</taxon>
        <taxon>Candidatus Niyogiibacteriota</taxon>
    </lineage>
</organism>
<dbReference type="EMBL" id="MHMQ01000036">
    <property type="protein sequence ID" value="OGZ29437.1"/>
    <property type="molecule type" value="Genomic_DNA"/>
</dbReference>